<evidence type="ECO:0000256" key="6">
    <source>
        <dbReference type="ARBA" id="ARBA00022989"/>
    </source>
</evidence>
<feature type="transmembrane region" description="Helical" evidence="11">
    <location>
        <begin position="212"/>
        <end position="229"/>
    </location>
</feature>
<dbReference type="Pfam" id="PF02754">
    <property type="entry name" value="CCG"/>
    <property type="match status" value="2"/>
</dbReference>
<dbReference type="PANTHER" id="PTHR43255">
    <property type="entry name" value="IRON-SULFUR-BINDING OXIDOREDUCTASE FADF-RELATED-RELATED"/>
    <property type="match status" value="1"/>
</dbReference>
<comment type="subcellular location">
    <subcellularLocation>
        <location evidence="1">Cell membrane</location>
        <topology evidence="1">Multi-pass membrane protein</topology>
    </subcellularLocation>
</comment>
<evidence type="ECO:0000256" key="9">
    <source>
        <dbReference type="ARBA" id="ARBA00023014"/>
    </source>
</evidence>
<organism evidence="13 14">
    <name type="scientific">Slackia piriformis</name>
    <dbReference type="NCBI Taxonomy" id="626934"/>
    <lineage>
        <taxon>Bacteria</taxon>
        <taxon>Bacillati</taxon>
        <taxon>Actinomycetota</taxon>
        <taxon>Coriobacteriia</taxon>
        <taxon>Eggerthellales</taxon>
        <taxon>Eggerthellaceae</taxon>
        <taxon>Slackia</taxon>
    </lineage>
</organism>
<evidence type="ECO:0000256" key="3">
    <source>
        <dbReference type="ARBA" id="ARBA00022485"/>
    </source>
</evidence>
<feature type="domain" description="4Fe-4S ferredoxin-type" evidence="12">
    <location>
        <begin position="276"/>
        <end position="307"/>
    </location>
</feature>
<feature type="transmembrane region" description="Helical" evidence="11">
    <location>
        <begin position="112"/>
        <end position="134"/>
    </location>
</feature>
<name>A0A943YYP2_9ACTN</name>
<dbReference type="GO" id="GO:0005886">
    <property type="term" value="C:plasma membrane"/>
    <property type="evidence" value="ECO:0007669"/>
    <property type="project" value="UniProtKB-SubCell"/>
</dbReference>
<keyword evidence="6 11" id="KW-1133">Transmembrane helix</keyword>
<proteinExistence type="predicted"/>
<accession>A0A943YYP2</accession>
<evidence type="ECO:0000256" key="7">
    <source>
        <dbReference type="ARBA" id="ARBA00023002"/>
    </source>
</evidence>
<dbReference type="InterPro" id="IPR017900">
    <property type="entry name" value="4Fe4S_Fe_S_CS"/>
</dbReference>
<dbReference type="InterPro" id="IPR036197">
    <property type="entry name" value="NarG-like_sf"/>
</dbReference>
<dbReference type="PROSITE" id="PS00198">
    <property type="entry name" value="4FE4S_FER_1"/>
    <property type="match status" value="2"/>
</dbReference>
<dbReference type="InterPro" id="IPR009051">
    <property type="entry name" value="Helical_ferredxn"/>
</dbReference>
<dbReference type="GO" id="GO:0051539">
    <property type="term" value="F:4 iron, 4 sulfur cluster binding"/>
    <property type="evidence" value="ECO:0007669"/>
    <property type="project" value="UniProtKB-KW"/>
</dbReference>
<keyword evidence="10 11" id="KW-0472">Membrane</keyword>
<dbReference type="AlphaFoldDB" id="A0A943YYP2"/>
<dbReference type="SUPFAM" id="SSF103501">
    <property type="entry name" value="Respiratory nitrate reductase 1 gamma chain"/>
    <property type="match status" value="1"/>
</dbReference>
<evidence type="ECO:0000256" key="8">
    <source>
        <dbReference type="ARBA" id="ARBA00023004"/>
    </source>
</evidence>
<dbReference type="Pfam" id="PF13183">
    <property type="entry name" value="Fer4_8"/>
    <property type="match status" value="1"/>
</dbReference>
<gene>
    <name evidence="13" type="ORF">KH142_07165</name>
</gene>
<evidence type="ECO:0000313" key="14">
    <source>
        <dbReference type="Proteomes" id="UP000727506"/>
    </source>
</evidence>
<feature type="domain" description="4Fe-4S ferredoxin-type" evidence="12">
    <location>
        <begin position="363"/>
        <end position="393"/>
    </location>
</feature>
<feature type="transmembrane region" description="Helical" evidence="11">
    <location>
        <begin position="155"/>
        <end position="177"/>
    </location>
</feature>
<evidence type="ECO:0000256" key="4">
    <source>
        <dbReference type="ARBA" id="ARBA00022692"/>
    </source>
</evidence>
<dbReference type="InterPro" id="IPR051460">
    <property type="entry name" value="HdrC_iron-sulfur_subunit"/>
</dbReference>
<evidence type="ECO:0000256" key="5">
    <source>
        <dbReference type="ARBA" id="ARBA00022723"/>
    </source>
</evidence>
<keyword evidence="3" id="KW-0004">4Fe-4S</keyword>
<dbReference type="Proteomes" id="UP000727506">
    <property type="component" value="Unassembled WGS sequence"/>
</dbReference>
<dbReference type="GO" id="GO:0016491">
    <property type="term" value="F:oxidoreductase activity"/>
    <property type="evidence" value="ECO:0007669"/>
    <property type="project" value="UniProtKB-KW"/>
</dbReference>
<dbReference type="GO" id="GO:0046872">
    <property type="term" value="F:metal ion binding"/>
    <property type="evidence" value="ECO:0007669"/>
    <property type="project" value="UniProtKB-KW"/>
</dbReference>
<keyword evidence="7" id="KW-0560">Oxidoreductase</keyword>
<comment type="caution">
    <text evidence="13">The sequence shown here is derived from an EMBL/GenBank/DDBJ whole genome shotgun (WGS) entry which is preliminary data.</text>
</comment>
<evidence type="ECO:0000259" key="12">
    <source>
        <dbReference type="PROSITE" id="PS51379"/>
    </source>
</evidence>
<dbReference type="InterPro" id="IPR017896">
    <property type="entry name" value="4Fe4S_Fe-S-bd"/>
</dbReference>
<dbReference type="Gene3D" id="1.10.1060.10">
    <property type="entry name" value="Alpha-helical ferredoxin"/>
    <property type="match status" value="1"/>
</dbReference>
<dbReference type="SUPFAM" id="SSF46548">
    <property type="entry name" value="alpha-helical ferredoxin"/>
    <property type="match status" value="1"/>
</dbReference>
<evidence type="ECO:0000256" key="1">
    <source>
        <dbReference type="ARBA" id="ARBA00004651"/>
    </source>
</evidence>
<protein>
    <submittedName>
        <fullName evidence="13">4Fe-4S dicluster domain-containing protein</fullName>
    </submittedName>
</protein>
<keyword evidence="9" id="KW-0411">Iron-sulfur</keyword>
<feature type="transmembrane region" description="Helical" evidence="11">
    <location>
        <begin position="79"/>
        <end position="100"/>
    </location>
</feature>
<dbReference type="PANTHER" id="PTHR43255:SF1">
    <property type="entry name" value="IRON-SULFUR-BINDING OXIDOREDUCTASE FADF-RELATED"/>
    <property type="match status" value="1"/>
</dbReference>
<evidence type="ECO:0000313" key="13">
    <source>
        <dbReference type="EMBL" id="MBS6941238.1"/>
    </source>
</evidence>
<evidence type="ECO:0000256" key="10">
    <source>
        <dbReference type="ARBA" id="ARBA00023136"/>
    </source>
</evidence>
<evidence type="ECO:0000256" key="2">
    <source>
        <dbReference type="ARBA" id="ARBA00022475"/>
    </source>
</evidence>
<feature type="transmembrane region" description="Helical" evidence="11">
    <location>
        <begin position="183"/>
        <end position="200"/>
    </location>
</feature>
<dbReference type="Pfam" id="PF02665">
    <property type="entry name" value="Nitrate_red_gam"/>
    <property type="match status" value="1"/>
</dbReference>
<dbReference type="InterPro" id="IPR004017">
    <property type="entry name" value="Cys_rich_dom"/>
</dbReference>
<keyword evidence="2" id="KW-1003">Cell membrane</keyword>
<reference evidence="13" key="1">
    <citation type="submission" date="2021-02" db="EMBL/GenBank/DDBJ databases">
        <title>Infant gut strain persistence is associated with maternal origin, phylogeny, and functional potential including surface adhesion and iron acquisition.</title>
        <authorList>
            <person name="Lou Y.C."/>
        </authorList>
    </citation>
    <scope>NUCLEOTIDE SEQUENCE</scope>
    <source>
        <strain evidence="13">L2_039_000G1_dasL2_039_000G1_concoct_11</strain>
    </source>
</reference>
<dbReference type="InterPro" id="IPR023234">
    <property type="entry name" value="NarG-like_domain"/>
</dbReference>
<feature type="transmembrane region" description="Helical" evidence="11">
    <location>
        <begin position="19"/>
        <end position="36"/>
    </location>
</feature>
<dbReference type="Gene3D" id="1.20.950.20">
    <property type="entry name" value="Transmembrane di-heme cytochromes, Chain C"/>
    <property type="match status" value="1"/>
</dbReference>
<evidence type="ECO:0000256" key="11">
    <source>
        <dbReference type="SAM" id="Phobius"/>
    </source>
</evidence>
<keyword evidence="8" id="KW-0408">Iron</keyword>
<dbReference type="PROSITE" id="PS51379">
    <property type="entry name" value="4FE4S_FER_2"/>
    <property type="match status" value="2"/>
</dbReference>
<sequence length="692" mass="75674">MDALVPTRELFWNISGRQIMYPMLLAVIVFFVVFFIRRVRLWRIGQSENRSDHVRDRLRGALCDAVLQLRVLREKKGGLIHLAMYAGMLVLLLATALTAADADLGTSFVQGGLYLYFFSLAVDIAGLLFCIGMAAALIRRALRRNAGLETTPADIAILAVLLAVGISGFCVEGLRIVGTDDPWRAWSPVGNVFALMFSGLDAQQVSLAHRMLWWGHLIAAFVVLGTWTYTKLVHVLLIPASVYFRTLEPKASLPYVDLEDENLETMGVGAIDEFTWKDLFDTEACIRCGRCVNSCPANLTGKELSPKGVVQGLRAHLEEHGPEIAAYRKARKKAEAAGGQDVAGGSVDRPCSAEPPERVALVGSALSEAALWSCTTCGACQEQCPAMIEIPSKIVKMRTYQVSMESAFPGEAQQAFRALETNGNPWGLGWQTRKNWTEGLDVPTIAENPEAEYLYWPGCSGAFDARNRKVSVALVKLLKEAGVDFAILGNEEKCCGEAARRMGNEYVYFMLASENIATMNSYGVKKIVTQCPHCFTSLSVDYPQLGGNYEVIHHTELLKRLVDEGRLPQAAGAAPRRVAYHDSCYLGRYSGIYDAPRALLHAAGDEVVEMQRSHAESFCCGAGGGRMWLEENEGARINAARAEQALATGAEEVCTACPFCLTMLSDGIAAQSDRVAVRDVAEILAEALPERR</sequence>
<keyword evidence="5" id="KW-0479">Metal-binding</keyword>
<dbReference type="EMBL" id="JAGZSV010000142">
    <property type="protein sequence ID" value="MBS6941238.1"/>
    <property type="molecule type" value="Genomic_DNA"/>
</dbReference>
<keyword evidence="4 11" id="KW-0812">Transmembrane</keyword>